<keyword evidence="2" id="KW-1185">Reference proteome</keyword>
<accession>A0A0L6U5R4</accession>
<protein>
    <submittedName>
        <fullName evidence="1">Uncharacterized protein</fullName>
    </submittedName>
</protein>
<comment type="caution">
    <text evidence="1">The sequence shown here is derived from an EMBL/GenBank/DDBJ whole genome shotgun (WGS) entry which is preliminary data.</text>
</comment>
<organism evidence="1 2">
    <name type="scientific">Puccinia sorghi</name>
    <dbReference type="NCBI Taxonomy" id="27349"/>
    <lineage>
        <taxon>Eukaryota</taxon>
        <taxon>Fungi</taxon>
        <taxon>Dikarya</taxon>
        <taxon>Basidiomycota</taxon>
        <taxon>Pucciniomycotina</taxon>
        <taxon>Pucciniomycetes</taxon>
        <taxon>Pucciniales</taxon>
        <taxon>Pucciniaceae</taxon>
        <taxon>Puccinia</taxon>
    </lineage>
</organism>
<evidence type="ECO:0000313" key="1">
    <source>
        <dbReference type="EMBL" id="KNZ43692.1"/>
    </source>
</evidence>
<dbReference type="Proteomes" id="UP000037035">
    <property type="component" value="Unassembled WGS sequence"/>
</dbReference>
<dbReference type="EMBL" id="LAVV01015688">
    <property type="protein sequence ID" value="KNZ43692.1"/>
    <property type="molecule type" value="Genomic_DNA"/>
</dbReference>
<evidence type="ECO:0000313" key="2">
    <source>
        <dbReference type="Proteomes" id="UP000037035"/>
    </source>
</evidence>
<sequence length="125" mass="13949">MVSHCQNGSSPLLDSPACRWTHLLAAGLTCLLLNSPACRWTHLLVAELIYFYLLLDSTCFTRQSNNSSPLTVKSESTESESDAGTALLTYQCKNSQHNLLAKHSKAQCFAKHPHKLAEYRKQLKD</sequence>
<proteinExistence type="predicted"/>
<name>A0A0L6U5R4_9BASI</name>
<gene>
    <name evidence="1" type="ORF">VP01_9977g1</name>
</gene>
<dbReference type="AlphaFoldDB" id="A0A0L6U5R4"/>
<dbReference type="VEuPathDB" id="FungiDB:VP01_9977g1"/>
<reference evidence="1 2" key="1">
    <citation type="submission" date="2015-08" db="EMBL/GenBank/DDBJ databases">
        <title>Next Generation Sequencing and Analysis of the Genome of Puccinia sorghi L Schw, the Causal Agent of Maize Common Rust.</title>
        <authorList>
            <person name="Rochi L."/>
            <person name="Burguener G."/>
            <person name="Darino M."/>
            <person name="Turjanski A."/>
            <person name="Kreff E."/>
            <person name="Dieguez M.J."/>
            <person name="Sacco F."/>
        </authorList>
    </citation>
    <scope>NUCLEOTIDE SEQUENCE [LARGE SCALE GENOMIC DNA]</scope>
    <source>
        <strain evidence="1 2">RO10H11247</strain>
    </source>
</reference>